<evidence type="ECO:0000259" key="5">
    <source>
        <dbReference type="PROSITE" id="PS50893"/>
    </source>
</evidence>
<dbReference type="CDD" id="cd03219">
    <property type="entry name" value="ABC_Mj1267_LivG_branched"/>
    <property type="match status" value="1"/>
</dbReference>
<dbReference type="InterPro" id="IPR003439">
    <property type="entry name" value="ABC_transporter-like_ATP-bd"/>
</dbReference>
<name>A0AAN1RV53_9BORD</name>
<dbReference type="InterPro" id="IPR003593">
    <property type="entry name" value="AAA+_ATPase"/>
</dbReference>
<keyword evidence="2" id="KW-1003">Cell membrane</keyword>
<feature type="domain" description="ABC transporter" evidence="5">
    <location>
        <begin position="6"/>
        <end position="238"/>
    </location>
</feature>
<dbReference type="Pfam" id="PF00005">
    <property type="entry name" value="ABC_tran"/>
    <property type="match status" value="1"/>
</dbReference>
<proteinExistence type="predicted"/>
<organism evidence="6 7">
    <name type="scientific">Bordetella hinzii</name>
    <dbReference type="NCBI Taxonomy" id="103855"/>
    <lineage>
        <taxon>Bacteria</taxon>
        <taxon>Pseudomonadati</taxon>
        <taxon>Pseudomonadota</taxon>
        <taxon>Betaproteobacteria</taxon>
        <taxon>Burkholderiales</taxon>
        <taxon>Alcaligenaceae</taxon>
        <taxon>Bordetella</taxon>
    </lineage>
</organism>
<dbReference type="PANTHER" id="PTHR45772">
    <property type="entry name" value="CONSERVED COMPONENT OF ABC TRANSPORTER FOR NATURAL AMINO ACIDS-RELATED"/>
    <property type="match status" value="1"/>
</dbReference>
<dbReference type="GO" id="GO:0015188">
    <property type="term" value="F:L-isoleucine transmembrane transporter activity"/>
    <property type="evidence" value="ECO:0007669"/>
    <property type="project" value="TreeGrafter"/>
</dbReference>
<dbReference type="FunFam" id="3.40.50.300:FF:000421">
    <property type="entry name" value="Branched-chain amino acid ABC transporter ATP-binding protein"/>
    <property type="match status" value="1"/>
</dbReference>
<dbReference type="SMART" id="SM00382">
    <property type="entry name" value="AAA"/>
    <property type="match status" value="1"/>
</dbReference>
<gene>
    <name evidence="6" type="ORF">CS347_05085</name>
</gene>
<dbReference type="GO" id="GO:0016887">
    <property type="term" value="F:ATP hydrolysis activity"/>
    <property type="evidence" value="ECO:0007669"/>
    <property type="project" value="InterPro"/>
</dbReference>
<evidence type="ECO:0000256" key="1">
    <source>
        <dbReference type="ARBA" id="ARBA00022448"/>
    </source>
</evidence>
<dbReference type="GO" id="GO:0005524">
    <property type="term" value="F:ATP binding"/>
    <property type="evidence" value="ECO:0007669"/>
    <property type="project" value="UniProtKB-KW"/>
</dbReference>
<dbReference type="RefSeq" id="WP_032958116.1">
    <property type="nucleotide sequence ID" value="NZ_CP012077.1"/>
</dbReference>
<protein>
    <submittedName>
        <fullName evidence="6">ABC transporter ATP-binding protein</fullName>
    </submittedName>
</protein>
<dbReference type="AlphaFoldDB" id="A0AAN1RV53"/>
<dbReference type="GO" id="GO:0005304">
    <property type="term" value="F:L-valine transmembrane transporter activity"/>
    <property type="evidence" value="ECO:0007669"/>
    <property type="project" value="TreeGrafter"/>
</dbReference>
<keyword evidence="1" id="KW-0813">Transport</keyword>
<dbReference type="SUPFAM" id="SSF52540">
    <property type="entry name" value="P-loop containing nucleoside triphosphate hydrolases"/>
    <property type="match status" value="1"/>
</dbReference>
<evidence type="ECO:0000313" key="6">
    <source>
        <dbReference type="EMBL" id="AZW16193.1"/>
    </source>
</evidence>
<keyword evidence="3" id="KW-0547">Nucleotide-binding</keyword>
<dbReference type="InterPro" id="IPR027417">
    <property type="entry name" value="P-loop_NTPase"/>
</dbReference>
<evidence type="ECO:0000313" key="7">
    <source>
        <dbReference type="Proteomes" id="UP000282741"/>
    </source>
</evidence>
<sequence>MPEAILDVRGVARRFGGLKAVDDVSFSVGRGDILGLIGPNGAGKTTLFNLLVGLYRPDSGAITLEGLPVTGWRPNRIAARGMTKTFQNVALFPEMSVLDNVLVGGVLRHDVPAARELARRNLARVGLSAIAAKSAGELSFPEQARVELARALCTDPKVFLLDEVMAALNETEMDEMLDLIRQLRDESGITFIVVEHHMRAIMRLCNRILVLSFGKKIAEGSPAEIAADPVVIEAYLGKSLDNVEVPA</sequence>
<evidence type="ECO:0000256" key="3">
    <source>
        <dbReference type="ARBA" id="ARBA00022741"/>
    </source>
</evidence>
<evidence type="ECO:0000256" key="2">
    <source>
        <dbReference type="ARBA" id="ARBA00022475"/>
    </source>
</evidence>
<evidence type="ECO:0000256" key="4">
    <source>
        <dbReference type="ARBA" id="ARBA00022840"/>
    </source>
</evidence>
<dbReference type="GO" id="GO:0015808">
    <property type="term" value="P:L-alanine transport"/>
    <property type="evidence" value="ECO:0007669"/>
    <property type="project" value="TreeGrafter"/>
</dbReference>
<dbReference type="GO" id="GO:0015192">
    <property type="term" value="F:L-phenylalanine transmembrane transporter activity"/>
    <property type="evidence" value="ECO:0007669"/>
    <property type="project" value="TreeGrafter"/>
</dbReference>
<dbReference type="PANTHER" id="PTHR45772:SF7">
    <property type="entry name" value="AMINO ACID ABC TRANSPORTER ATP-BINDING PROTEIN"/>
    <property type="match status" value="1"/>
</dbReference>
<keyword evidence="4 6" id="KW-0067">ATP-binding</keyword>
<dbReference type="GO" id="GO:1903805">
    <property type="term" value="P:L-valine import across plasma membrane"/>
    <property type="evidence" value="ECO:0007669"/>
    <property type="project" value="TreeGrafter"/>
</dbReference>
<reference evidence="7" key="1">
    <citation type="submission" date="2017-10" db="EMBL/GenBank/DDBJ databases">
        <title>Whole genome sequencing of various Bordetella species.</title>
        <authorList>
            <person name="Weigand M.R."/>
            <person name="Loparev V."/>
            <person name="Peng Y."/>
            <person name="Bowden K.E."/>
            <person name="Tondella M.L."/>
            <person name="Williams M.M."/>
        </authorList>
    </citation>
    <scope>NUCLEOTIDE SEQUENCE [LARGE SCALE GENOMIC DNA]</scope>
    <source>
        <strain evidence="7">H720</strain>
    </source>
</reference>
<keyword evidence="2" id="KW-0472">Membrane</keyword>
<dbReference type="Proteomes" id="UP000282741">
    <property type="component" value="Chromosome"/>
</dbReference>
<dbReference type="GO" id="GO:0005886">
    <property type="term" value="C:plasma membrane"/>
    <property type="evidence" value="ECO:0007669"/>
    <property type="project" value="TreeGrafter"/>
</dbReference>
<dbReference type="InterPro" id="IPR051120">
    <property type="entry name" value="ABC_AA/LPS_Transport"/>
</dbReference>
<accession>A0AAN1RV53</accession>
<dbReference type="InterPro" id="IPR032823">
    <property type="entry name" value="BCA_ABC_TP_C"/>
</dbReference>
<dbReference type="Gene3D" id="3.40.50.300">
    <property type="entry name" value="P-loop containing nucleotide triphosphate hydrolases"/>
    <property type="match status" value="1"/>
</dbReference>
<dbReference type="GO" id="GO:0042941">
    <property type="term" value="P:D-alanine transmembrane transport"/>
    <property type="evidence" value="ECO:0007669"/>
    <property type="project" value="TreeGrafter"/>
</dbReference>
<dbReference type="PROSITE" id="PS50893">
    <property type="entry name" value="ABC_TRANSPORTER_2"/>
    <property type="match status" value="1"/>
</dbReference>
<dbReference type="EMBL" id="CP024172">
    <property type="protein sequence ID" value="AZW16193.1"/>
    <property type="molecule type" value="Genomic_DNA"/>
</dbReference>
<dbReference type="GO" id="GO:1903806">
    <property type="term" value="P:L-isoleucine import across plasma membrane"/>
    <property type="evidence" value="ECO:0007669"/>
    <property type="project" value="TreeGrafter"/>
</dbReference>
<dbReference type="Pfam" id="PF12399">
    <property type="entry name" value="BCA_ABC_TP_C"/>
    <property type="match status" value="1"/>
</dbReference>